<keyword evidence="2" id="KW-0472">Membrane</keyword>
<sequence>MPTLTLENDVRQFLGSITRRERRFAAAGTLITLLVLVPVVAVADPGLVPGTPAQSATEQAVDAARGDSCRDTLPADTPDYVVCRWLTPPQDAAAVAAFWGADGGANLEQAQPLPAQYVRCNRKTDLSTSTTCKGGTTFCRQLPSGWYQCTDETNGKVTYERYVNGKKQVQSTPPPSPSTTTSSTTWPTSSPTPSSPDTASTPLPTPTPSNETETLPPDGNPPDAGTPTTDPSTPSASVPTVTAEPTTSTTSTAPEPSNGAADGDFIATAKKAHLRIWLETDLADDYLAGDTAFTTALQHLVTDAKRTDVTGVKFADNLAYTGFSTEQQVIRFLNRATQALRAALPGKRLAIGVVVPELGCGDSQPCITALRKRAPLVTKQHVNRYLKAGDVDRVEIAGGLFGRTYRQYQVTDPKTGKPTSITPALATRAQWMSIKALEWDTLAQIGVREYGLAHTGDTSPWTTAQATAQIEARIGTAIGLGASTITLWGHNATADGQTYRLLNADLADNPTWNALTGQGLRGRLAVVIDPASTERGAADIVHYAKGVSEIFILI</sequence>
<dbReference type="Proteomes" id="UP000238312">
    <property type="component" value="Unassembled WGS sequence"/>
</dbReference>
<evidence type="ECO:0000313" key="3">
    <source>
        <dbReference type="EMBL" id="PRX46318.1"/>
    </source>
</evidence>
<dbReference type="AlphaFoldDB" id="A0A2T0LRV0"/>
<keyword evidence="4" id="KW-1185">Reference proteome</keyword>
<comment type="caution">
    <text evidence="3">The sequence shown here is derived from an EMBL/GenBank/DDBJ whole genome shotgun (WGS) entry which is preliminary data.</text>
</comment>
<keyword evidence="2" id="KW-1133">Transmembrane helix</keyword>
<evidence type="ECO:0000256" key="2">
    <source>
        <dbReference type="SAM" id="Phobius"/>
    </source>
</evidence>
<organism evidence="3 4">
    <name type="scientific">Nonomuraea fuscirosea</name>
    <dbReference type="NCBI Taxonomy" id="1291556"/>
    <lineage>
        <taxon>Bacteria</taxon>
        <taxon>Bacillati</taxon>
        <taxon>Actinomycetota</taxon>
        <taxon>Actinomycetes</taxon>
        <taxon>Streptosporangiales</taxon>
        <taxon>Streptosporangiaceae</taxon>
        <taxon>Nonomuraea</taxon>
    </lineage>
</organism>
<name>A0A2T0LRV0_9ACTN</name>
<feature type="transmembrane region" description="Helical" evidence="2">
    <location>
        <begin position="24"/>
        <end position="43"/>
    </location>
</feature>
<protein>
    <submittedName>
        <fullName evidence="3">Uncharacterized protein</fullName>
    </submittedName>
</protein>
<feature type="compositionally biased region" description="Low complexity" evidence="1">
    <location>
        <begin position="178"/>
        <end position="257"/>
    </location>
</feature>
<keyword evidence="2" id="KW-0812">Transmembrane</keyword>
<gene>
    <name evidence="3" type="ORF">B0I32_1457</name>
</gene>
<proteinExistence type="predicted"/>
<evidence type="ECO:0000256" key="1">
    <source>
        <dbReference type="SAM" id="MobiDB-lite"/>
    </source>
</evidence>
<evidence type="ECO:0000313" key="4">
    <source>
        <dbReference type="Proteomes" id="UP000238312"/>
    </source>
</evidence>
<dbReference type="EMBL" id="PVNG01000045">
    <property type="protein sequence ID" value="PRX46318.1"/>
    <property type="molecule type" value="Genomic_DNA"/>
</dbReference>
<feature type="region of interest" description="Disordered" evidence="1">
    <location>
        <begin position="165"/>
        <end position="262"/>
    </location>
</feature>
<reference evidence="3 4" key="1">
    <citation type="submission" date="2018-03" db="EMBL/GenBank/DDBJ databases">
        <title>Genomic Encyclopedia of Type Strains, Phase III (KMG-III): the genomes of soil and plant-associated and newly described type strains.</title>
        <authorList>
            <person name="Whitman W."/>
        </authorList>
    </citation>
    <scope>NUCLEOTIDE SEQUENCE [LARGE SCALE GENOMIC DNA]</scope>
    <source>
        <strain evidence="3 4">CGMCC 4.7104</strain>
    </source>
</reference>
<accession>A0A2T0LRV0</accession>